<keyword evidence="11" id="KW-1185">Reference proteome</keyword>
<dbReference type="KEGG" id="spu:100892531"/>
<keyword evidence="6" id="KW-0206">Cytoskeleton</keyword>
<keyword evidence="4" id="KW-0963">Cytoplasm</keyword>
<evidence type="ECO:0000256" key="2">
    <source>
        <dbReference type="ARBA" id="ARBA00004138"/>
    </source>
</evidence>
<dbReference type="AlphaFoldDB" id="A0A7M7LP08"/>
<feature type="domain" description="Centriolar and ciliogenesis-associated protein HYLS1 C-terminal" evidence="9">
    <location>
        <begin position="251"/>
        <end position="342"/>
    </location>
</feature>
<dbReference type="RefSeq" id="XP_003723676.2">
    <property type="nucleotide sequence ID" value="XM_003723628.3"/>
</dbReference>
<feature type="compositionally biased region" description="Polar residues" evidence="8">
    <location>
        <begin position="94"/>
        <end position="130"/>
    </location>
</feature>
<evidence type="ECO:0000256" key="4">
    <source>
        <dbReference type="ARBA" id="ARBA00022490"/>
    </source>
</evidence>
<feature type="compositionally biased region" description="Polar residues" evidence="8">
    <location>
        <begin position="48"/>
        <end position="73"/>
    </location>
</feature>
<comment type="subcellular location">
    <subcellularLocation>
        <location evidence="2">Cell projection</location>
        <location evidence="2">Cilium</location>
    </subcellularLocation>
    <subcellularLocation>
        <location evidence="1">Cytoplasm</location>
        <location evidence="1">Cytoskeleton</location>
        <location evidence="1">Microtubule organizing center</location>
        <location evidence="1">Centrosome</location>
        <location evidence="1">Centriole</location>
    </subcellularLocation>
</comment>
<evidence type="ECO:0000313" key="10">
    <source>
        <dbReference type="EnsemblMetazoa" id="XP_003723676"/>
    </source>
</evidence>
<dbReference type="OrthoDB" id="6343432at2759"/>
<keyword evidence="7" id="KW-0966">Cell projection</keyword>
<dbReference type="EnsemblMetazoa" id="XM_003723628">
    <property type="protein sequence ID" value="XP_003723676"/>
    <property type="gene ID" value="LOC100892531"/>
</dbReference>
<dbReference type="InParanoid" id="A0A7M7LP08"/>
<dbReference type="InterPro" id="IPR027918">
    <property type="entry name" value="HYLS1_C_dom"/>
</dbReference>
<comment type="similarity">
    <text evidence="3">Belongs to the HYLS1 family.</text>
</comment>
<organism evidence="10 11">
    <name type="scientific">Strongylocentrotus purpuratus</name>
    <name type="common">Purple sea urchin</name>
    <dbReference type="NCBI Taxonomy" id="7668"/>
    <lineage>
        <taxon>Eukaryota</taxon>
        <taxon>Metazoa</taxon>
        <taxon>Echinodermata</taxon>
        <taxon>Eleutherozoa</taxon>
        <taxon>Echinozoa</taxon>
        <taxon>Echinoidea</taxon>
        <taxon>Euechinoidea</taxon>
        <taxon>Echinacea</taxon>
        <taxon>Camarodonta</taxon>
        <taxon>Echinidea</taxon>
        <taxon>Strongylocentrotidae</taxon>
        <taxon>Strongylocentrotus</taxon>
    </lineage>
</organism>
<evidence type="ECO:0000256" key="5">
    <source>
        <dbReference type="ARBA" id="ARBA00022794"/>
    </source>
</evidence>
<dbReference type="GO" id="GO:0097730">
    <property type="term" value="C:non-motile cilium"/>
    <property type="evidence" value="ECO:0000318"/>
    <property type="project" value="GO_Central"/>
</dbReference>
<evidence type="ECO:0000256" key="6">
    <source>
        <dbReference type="ARBA" id="ARBA00023212"/>
    </source>
</evidence>
<feature type="compositionally biased region" description="Basic and acidic residues" evidence="8">
    <location>
        <begin position="139"/>
        <end position="150"/>
    </location>
</feature>
<reference evidence="10" key="2">
    <citation type="submission" date="2021-01" db="UniProtKB">
        <authorList>
            <consortium name="EnsemblMetazoa"/>
        </authorList>
    </citation>
    <scope>IDENTIFICATION</scope>
</reference>
<sequence length="353" mass="40853">MADLNFSEEDIKRQLELLGYRDVPRHRLAQFARDLERLIDEDRLPMQSDDSLYSNMSDHQSSSRIRSPDTSTDVSHDRSAVRSPFNDVPRRSNNRQVQFTESPVLKQSRQDQENQPVPTTSSGNQRSGQVRSPGVIDSKVYDPYERREARSTGAAAKKVPMKRKVVRKRAGQSQVFDESVTESESDMSYLNERLQDLPLNDDETESETSSSGFDSYRRHVGRPHSSQGLYSHRPAGNEESVYKPNQPRSFIRPSSAKPTWKHNKKTDPVTRHQMYRDQWNSQKAPGEKNHKGLRWSVRELMMYKDEVVQPKSTPRVYVPNSYVVPSDKKRQALRWAVRTQLAHREMPSTSFDF</sequence>
<keyword evidence="5" id="KW-0970">Cilium biogenesis/degradation</keyword>
<dbReference type="Pfam" id="PF15311">
    <property type="entry name" value="HYLS1_C"/>
    <property type="match status" value="1"/>
</dbReference>
<evidence type="ECO:0000256" key="3">
    <source>
        <dbReference type="ARBA" id="ARBA00010091"/>
    </source>
</evidence>
<dbReference type="OMA" id="PNDYIVP"/>
<evidence type="ECO:0000256" key="7">
    <source>
        <dbReference type="ARBA" id="ARBA00023273"/>
    </source>
</evidence>
<evidence type="ECO:0000256" key="1">
    <source>
        <dbReference type="ARBA" id="ARBA00004114"/>
    </source>
</evidence>
<feature type="compositionally biased region" description="Basic residues" evidence="8">
    <location>
        <begin position="159"/>
        <end position="170"/>
    </location>
</feature>
<proteinExistence type="inferred from homology"/>
<dbReference type="PANTHER" id="PTHR34174:SF1">
    <property type="entry name" value="CENTRIOLAR AND CILIOGENESIS-ASSOCIATED PROTEIN HYLS1"/>
    <property type="match status" value="1"/>
</dbReference>
<dbReference type="GO" id="GO:0060271">
    <property type="term" value="P:cilium assembly"/>
    <property type="evidence" value="ECO:0000318"/>
    <property type="project" value="GO_Central"/>
</dbReference>
<dbReference type="GO" id="GO:0005814">
    <property type="term" value="C:centriole"/>
    <property type="evidence" value="ECO:0000318"/>
    <property type="project" value="GO_Central"/>
</dbReference>
<accession>A0A7M7LP08</accession>
<feature type="region of interest" description="Disordered" evidence="8">
    <location>
        <begin position="47"/>
        <end position="273"/>
    </location>
</feature>
<dbReference type="Proteomes" id="UP000007110">
    <property type="component" value="Unassembled WGS sequence"/>
</dbReference>
<evidence type="ECO:0000256" key="8">
    <source>
        <dbReference type="SAM" id="MobiDB-lite"/>
    </source>
</evidence>
<name>A0A7M7LP08_STRPU</name>
<protein>
    <recommendedName>
        <fullName evidence="9">Centriolar and ciliogenesis-associated protein HYLS1 C-terminal domain-containing protein</fullName>
    </recommendedName>
</protein>
<dbReference type="PANTHER" id="PTHR34174">
    <property type="entry name" value="HYDROLETHALUS SYNDROME PROTEIN 1"/>
    <property type="match status" value="1"/>
</dbReference>
<dbReference type="GeneID" id="100892531"/>
<reference evidence="11" key="1">
    <citation type="submission" date="2015-02" db="EMBL/GenBank/DDBJ databases">
        <title>Genome sequencing for Strongylocentrotus purpuratus.</title>
        <authorList>
            <person name="Murali S."/>
            <person name="Liu Y."/>
            <person name="Vee V."/>
            <person name="English A."/>
            <person name="Wang M."/>
            <person name="Skinner E."/>
            <person name="Han Y."/>
            <person name="Muzny D.M."/>
            <person name="Worley K.C."/>
            <person name="Gibbs R.A."/>
        </authorList>
    </citation>
    <scope>NUCLEOTIDE SEQUENCE</scope>
</reference>
<evidence type="ECO:0000313" key="11">
    <source>
        <dbReference type="Proteomes" id="UP000007110"/>
    </source>
</evidence>
<dbReference type="InterPro" id="IPR052319">
    <property type="entry name" value="Centriolar_ciliogenesis_assoc"/>
</dbReference>
<evidence type="ECO:0000259" key="9">
    <source>
        <dbReference type="Pfam" id="PF15311"/>
    </source>
</evidence>